<dbReference type="AlphaFoldDB" id="U5EV86"/>
<feature type="domain" description="SRA1/Sec31" evidence="2">
    <location>
        <begin position="62"/>
        <end position="178"/>
    </location>
</feature>
<sequence>SEKKAVDPGWNDPPKLPPSTSLPHSKTVLNKRVAFPLQRNPNTAGNTQEDAAQHPLLPPTCAIVNSNKTTTQPNVDSSAVDNRPSSEEMYQFALKIFCEDYLKKIDSSKQTEIKKRLDLMFSTWNDEKFNCDLKYKIYLLAKAISDQKSNQANELHRLIIVEHGNLCQQWASALRQFILILPKEEETTTISNSNIFNPSMSV</sequence>
<dbReference type="GO" id="GO:0005634">
    <property type="term" value="C:nucleus"/>
    <property type="evidence" value="ECO:0007669"/>
    <property type="project" value="TreeGrafter"/>
</dbReference>
<dbReference type="Gene3D" id="1.20.940.10">
    <property type="entry name" value="Functional domain of the splicing factor Prp18"/>
    <property type="match status" value="1"/>
</dbReference>
<dbReference type="PANTHER" id="PTHR18834:SF2">
    <property type="entry name" value="STEROID RECEPTOR RNA ACTIVATOR 1"/>
    <property type="match status" value="1"/>
</dbReference>
<dbReference type="InterPro" id="IPR009917">
    <property type="entry name" value="SRA1/Sec31"/>
</dbReference>
<dbReference type="PANTHER" id="PTHR18834">
    <property type="entry name" value="STEROID RECEPTOR RNA ACTIVATOR 1"/>
    <property type="match status" value="1"/>
</dbReference>
<dbReference type="EMBL" id="GANO01003517">
    <property type="protein sequence ID" value="JAB56354.1"/>
    <property type="molecule type" value="mRNA"/>
</dbReference>
<dbReference type="InterPro" id="IPR040243">
    <property type="entry name" value="Steroid_recept_RNA_1"/>
</dbReference>
<name>U5EV86_9DIPT</name>
<reference evidence="3" key="1">
    <citation type="journal article" date="2014" name="Insect Biochem. Mol. Biol.">
        <title>An insight into the sialome of the frog biting fly, Corethrella appendiculata.</title>
        <authorList>
            <person name="Ribeiro J.M.C."/>
            <person name="Chagas A.C."/>
            <person name="Pham V.M."/>
            <person name="Lounibos L.P."/>
            <person name="Calvo E."/>
        </authorList>
    </citation>
    <scope>NUCLEOTIDE SEQUENCE</scope>
    <source>
        <tissue evidence="3">Salivary glands</tissue>
    </source>
</reference>
<dbReference type="Pfam" id="PF07304">
    <property type="entry name" value="SRA1"/>
    <property type="match status" value="1"/>
</dbReference>
<organism evidence="3">
    <name type="scientific">Corethrella appendiculata</name>
    <dbReference type="NCBI Taxonomy" id="1370023"/>
    <lineage>
        <taxon>Eukaryota</taxon>
        <taxon>Metazoa</taxon>
        <taxon>Ecdysozoa</taxon>
        <taxon>Arthropoda</taxon>
        <taxon>Hexapoda</taxon>
        <taxon>Insecta</taxon>
        <taxon>Pterygota</taxon>
        <taxon>Neoptera</taxon>
        <taxon>Endopterygota</taxon>
        <taxon>Diptera</taxon>
        <taxon>Nematocera</taxon>
        <taxon>Culicoidea</taxon>
        <taxon>Chaoboridae</taxon>
        <taxon>Corethrella</taxon>
    </lineage>
</organism>
<accession>U5EV86</accession>
<evidence type="ECO:0000256" key="1">
    <source>
        <dbReference type="SAM" id="MobiDB-lite"/>
    </source>
</evidence>
<feature type="region of interest" description="Disordered" evidence="1">
    <location>
        <begin position="1"/>
        <end position="26"/>
    </location>
</feature>
<feature type="non-terminal residue" evidence="3">
    <location>
        <position position="1"/>
    </location>
</feature>
<evidence type="ECO:0000259" key="2">
    <source>
        <dbReference type="Pfam" id="PF07304"/>
    </source>
</evidence>
<keyword evidence="3" id="KW-0675">Receptor</keyword>
<evidence type="ECO:0000313" key="3">
    <source>
        <dbReference type="EMBL" id="JAB56354.1"/>
    </source>
</evidence>
<protein>
    <submittedName>
        <fullName evidence="3">Putative steroid receptor rna activator 1-like protein</fullName>
    </submittedName>
</protein>
<dbReference type="GO" id="GO:0003713">
    <property type="term" value="F:transcription coactivator activity"/>
    <property type="evidence" value="ECO:0007669"/>
    <property type="project" value="InterPro"/>
</dbReference>
<proteinExistence type="evidence at transcript level"/>
<dbReference type="GO" id="GO:0006357">
    <property type="term" value="P:regulation of transcription by RNA polymerase II"/>
    <property type="evidence" value="ECO:0007669"/>
    <property type="project" value="InterPro"/>
</dbReference>